<feature type="transmembrane region" description="Helical" evidence="1">
    <location>
        <begin position="105"/>
        <end position="126"/>
    </location>
</feature>
<dbReference type="Proteomes" id="UP000008810">
    <property type="component" value="Chromosome 5"/>
</dbReference>
<keyword evidence="1" id="KW-0472">Membrane</keyword>
<keyword evidence="1" id="KW-1133">Transmembrane helix</keyword>
<name>A0A2K2CG02_BRADI</name>
<feature type="transmembrane region" description="Helical" evidence="1">
    <location>
        <begin position="132"/>
        <end position="149"/>
    </location>
</feature>
<evidence type="ECO:0000313" key="2">
    <source>
        <dbReference type="EMBL" id="PNT60947.1"/>
    </source>
</evidence>
<keyword evidence="4" id="KW-1185">Reference proteome</keyword>
<dbReference type="AlphaFoldDB" id="A0A2K2CG02"/>
<gene>
    <name evidence="2" type="ORF">BRADI_5g08525v3</name>
</gene>
<evidence type="ECO:0000313" key="3">
    <source>
        <dbReference type="EnsemblPlants" id="PNT60947"/>
    </source>
</evidence>
<reference evidence="2 3" key="1">
    <citation type="journal article" date="2010" name="Nature">
        <title>Genome sequencing and analysis of the model grass Brachypodium distachyon.</title>
        <authorList>
            <consortium name="International Brachypodium Initiative"/>
        </authorList>
    </citation>
    <scope>NUCLEOTIDE SEQUENCE [LARGE SCALE GENOMIC DNA]</scope>
    <source>
        <strain evidence="2 3">Bd21</strain>
    </source>
</reference>
<reference evidence="3" key="3">
    <citation type="submission" date="2018-08" db="UniProtKB">
        <authorList>
            <consortium name="EnsemblPlants"/>
        </authorList>
    </citation>
    <scope>IDENTIFICATION</scope>
    <source>
        <strain evidence="3">cv. Bd21</strain>
    </source>
</reference>
<proteinExistence type="predicted"/>
<dbReference type="EnsemblPlants" id="PNT60947">
    <property type="protein sequence ID" value="PNT60947"/>
    <property type="gene ID" value="BRADI_5g08525v3"/>
</dbReference>
<dbReference type="InParanoid" id="A0A2K2CG02"/>
<accession>A0A2K2CG02</accession>
<evidence type="ECO:0000313" key="4">
    <source>
        <dbReference type="Proteomes" id="UP000008810"/>
    </source>
</evidence>
<sequence>MAAATSREASGEVAGVHVHDHNEPCTHDCSLGPRCAPPDAANLRIQPSVLRGARPSVSSSAQGSSLPYKYGMPWPADRCCPLFPTPAFFPPVSPLSSAVVCTRHLLLEGMFFFFFFGIVCIIFYGAHKIWGAVMHFLVEVFVLYIRIVAYS</sequence>
<dbReference type="Gramene" id="PNT60947">
    <property type="protein sequence ID" value="PNT60947"/>
    <property type="gene ID" value="BRADI_5g08525v3"/>
</dbReference>
<organism evidence="2">
    <name type="scientific">Brachypodium distachyon</name>
    <name type="common">Purple false brome</name>
    <name type="synonym">Trachynia distachya</name>
    <dbReference type="NCBI Taxonomy" id="15368"/>
    <lineage>
        <taxon>Eukaryota</taxon>
        <taxon>Viridiplantae</taxon>
        <taxon>Streptophyta</taxon>
        <taxon>Embryophyta</taxon>
        <taxon>Tracheophyta</taxon>
        <taxon>Spermatophyta</taxon>
        <taxon>Magnoliopsida</taxon>
        <taxon>Liliopsida</taxon>
        <taxon>Poales</taxon>
        <taxon>Poaceae</taxon>
        <taxon>BOP clade</taxon>
        <taxon>Pooideae</taxon>
        <taxon>Stipodae</taxon>
        <taxon>Brachypodieae</taxon>
        <taxon>Brachypodium</taxon>
    </lineage>
</organism>
<evidence type="ECO:0000256" key="1">
    <source>
        <dbReference type="SAM" id="Phobius"/>
    </source>
</evidence>
<keyword evidence="1" id="KW-0812">Transmembrane</keyword>
<protein>
    <submittedName>
        <fullName evidence="2 3">Uncharacterized protein</fullName>
    </submittedName>
</protein>
<reference evidence="2" key="2">
    <citation type="submission" date="2017-06" db="EMBL/GenBank/DDBJ databases">
        <title>WGS assembly of Brachypodium distachyon.</title>
        <authorList>
            <consortium name="The International Brachypodium Initiative"/>
            <person name="Lucas S."/>
            <person name="Harmon-Smith M."/>
            <person name="Lail K."/>
            <person name="Tice H."/>
            <person name="Grimwood J."/>
            <person name="Bruce D."/>
            <person name="Barry K."/>
            <person name="Shu S."/>
            <person name="Lindquist E."/>
            <person name="Wang M."/>
            <person name="Pitluck S."/>
            <person name="Vogel J.P."/>
            <person name="Garvin D.F."/>
            <person name="Mockler T.C."/>
            <person name="Schmutz J."/>
            <person name="Rokhsar D."/>
            <person name="Bevan M.W."/>
        </authorList>
    </citation>
    <scope>NUCLEOTIDE SEQUENCE</scope>
    <source>
        <strain evidence="2">Bd21</strain>
    </source>
</reference>
<dbReference type="EMBL" id="CM000884">
    <property type="protein sequence ID" value="PNT60947.1"/>
    <property type="molecule type" value="Genomic_DNA"/>
</dbReference>